<proteinExistence type="predicted"/>
<dbReference type="RefSeq" id="WP_207672202.1">
    <property type="nucleotide sequence ID" value="NZ_JAFREM010000004.1"/>
</dbReference>
<evidence type="ECO:0000313" key="3">
    <source>
        <dbReference type="EMBL" id="MBO1305275.1"/>
    </source>
</evidence>
<dbReference type="Proteomes" id="UP000664601">
    <property type="component" value="Unassembled WGS sequence"/>
</dbReference>
<organism evidence="3 4">
    <name type="scientific">Candidatus Enterococcus moelleringii</name>
    <dbReference type="NCBI Taxonomy" id="2815325"/>
    <lineage>
        <taxon>Bacteria</taxon>
        <taxon>Bacillati</taxon>
        <taxon>Bacillota</taxon>
        <taxon>Bacilli</taxon>
        <taxon>Lactobacillales</taxon>
        <taxon>Enterococcaceae</taxon>
        <taxon>Enterococcus</taxon>
    </lineage>
</organism>
<evidence type="ECO:0000256" key="1">
    <source>
        <dbReference type="ARBA" id="ARBA00023125"/>
    </source>
</evidence>
<dbReference type="InterPro" id="IPR001387">
    <property type="entry name" value="Cro/C1-type_HTH"/>
</dbReference>
<dbReference type="PANTHER" id="PTHR46558:SF13">
    <property type="entry name" value="HTH-TYPE TRANSCRIPTIONAL REGULATOR IMMR"/>
    <property type="match status" value="1"/>
</dbReference>
<keyword evidence="4" id="KW-1185">Reference proteome</keyword>
<protein>
    <submittedName>
        <fullName evidence="3">Helix-turn-helix transcriptional regulator</fullName>
    </submittedName>
</protein>
<evidence type="ECO:0000313" key="4">
    <source>
        <dbReference type="Proteomes" id="UP000664601"/>
    </source>
</evidence>
<keyword evidence="1" id="KW-0238">DNA-binding</keyword>
<reference evidence="3 4" key="1">
    <citation type="submission" date="2021-03" db="EMBL/GenBank/DDBJ databases">
        <title>Enterococcal diversity collection.</title>
        <authorList>
            <person name="Gilmore M.S."/>
            <person name="Schwartzman J."/>
            <person name="Van Tyne D."/>
            <person name="Martin M."/>
            <person name="Earl A.M."/>
            <person name="Manson A.L."/>
            <person name="Straub T."/>
            <person name="Salamzade R."/>
            <person name="Saavedra J."/>
            <person name="Lebreton F."/>
            <person name="Prichula J."/>
            <person name="Schaufler K."/>
            <person name="Gaca A."/>
            <person name="Sgardioli B."/>
            <person name="Wagenaar J."/>
            <person name="Strong T."/>
        </authorList>
    </citation>
    <scope>NUCLEOTIDE SEQUENCE [LARGE SCALE GENOMIC DNA]</scope>
    <source>
        <strain evidence="3 4">669A</strain>
    </source>
</reference>
<dbReference type="SMART" id="SM00530">
    <property type="entry name" value="HTH_XRE"/>
    <property type="match status" value="1"/>
</dbReference>
<dbReference type="CDD" id="cd00093">
    <property type="entry name" value="HTH_XRE"/>
    <property type="match status" value="1"/>
</dbReference>
<dbReference type="Gene3D" id="1.10.260.40">
    <property type="entry name" value="lambda repressor-like DNA-binding domains"/>
    <property type="match status" value="1"/>
</dbReference>
<dbReference type="PANTHER" id="PTHR46558">
    <property type="entry name" value="TRACRIPTIONAL REGULATORY PROTEIN-RELATED-RELATED"/>
    <property type="match status" value="1"/>
</dbReference>
<dbReference type="PROSITE" id="PS50943">
    <property type="entry name" value="HTH_CROC1"/>
    <property type="match status" value="1"/>
</dbReference>
<dbReference type="EMBL" id="JAFREM010000004">
    <property type="protein sequence ID" value="MBO1305275.1"/>
    <property type="molecule type" value="Genomic_DNA"/>
</dbReference>
<comment type="caution">
    <text evidence="3">The sequence shown here is derived from an EMBL/GenBank/DDBJ whole genome shotgun (WGS) entry which is preliminary data.</text>
</comment>
<name>A0ABS3L6M1_9ENTE</name>
<evidence type="ECO:0000259" key="2">
    <source>
        <dbReference type="PROSITE" id="PS50943"/>
    </source>
</evidence>
<dbReference type="SUPFAM" id="SSF47413">
    <property type="entry name" value="lambda repressor-like DNA-binding domains"/>
    <property type="match status" value="1"/>
</dbReference>
<sequence>MIKIGSQLKYFREKHKFTQKQLANILHVTPQTISKWELDKSYPAVDQLVELSRLYEISVDKLIGRGKPSFLDYLANSQNLRNYYGIPKVKEEKNDG</sequence>
<dbReference type="InterPro" id="IPR010982">
    <property type="entry name" value="Lambda_DNA-bd_dom_sf"/>
</dbReference>
<accession>A0ABS3L6M1</accession>
<gene>
    <name evidence="3" type="ORF">JZO70_03820</name>
</gene>
<dbReference type="Pfam" id="PF01381">
    <property type="entry name" value="HTH_3"/>
    <property type="match status" value="1"/>
</dbReference>
<feature type="domain" description="HTH cro/C1-type" evidence="2">
    <location>
        <begin position="8"/>
        <end position="62"/>
    </location>
</feature>